<evidence type="ECO:0000313" key="2">
    <source>
        <dbReference type="EMBL" id="KAK9830080.1"/>
    </source>
</evidence>
<accession>A0AAW1R983</accession>
<sequence>MASILEQVAADLRDVEEDLLATQNPEEKRKLRAERRKLRAELRGPLMPERVRVLEQKVATLEKGVRLSRSLFISVFKMQPSTSVSSEKGDPQSGTNQRKSKRKADKQAFRENLFDAHNVSLAMGYVRVQLPDVEVPSAHACAAHIFPRRCTAHMPGWLDMTDIDDVKNGLVILKPLQPSSMPRRKAGLRVAASSCRSLHRRAIHWRRCGSFGTPGRRILRRRILRRRIPRTRREFLANALLHQIFGFEPAARAAG</sequence>
<evidence type="ECO:0000256" key="1">
    <source>
        <dbReference type="SAM" id="MobiDB-lite"/>
    </source>
</evidence>
<evidence type="ECO:0008006" key="4">
    <source>
        <dbReference type="Google" id="ProtNLM"/>
    </source>
</evidence>
<reference evidence="2 3" key="1">
    <citation type="journal article" date="2024" name="Nat. Commun.">
        <title>Phylogenomics reveals the evolutionary origins of lichenization in chlorophyte algae.</title>
        <authorList>
            <person name="Puginier C."/>
            <person name="Libourel C."/>
            <person name="Otte J."/>
            <person name="Skaloud P."/>
            <person name="Haon M."/>
            <person name="Grisel S."/>
            <person name="Petersen M."/>
            <person name="Berrin J.G."/>
            <person name="Delaux P.M."/>
            <person name="Dal Grande F."/>
            <person name="Keller J."/>
        </authorList>
    </citation>
    <scope>NUCLEOTIDE SEQUENCE [LARGE SCALE GENOMIC DNA]</scope>
    <source>
        <strain evidence="2 3">SAG 2043</strain>
    </source>
</reference>
<dbReference type="AlphaFoldDB" id="A0AAW1R983"/>
<protein>
    <recommendedName>
        <fullName evidence="4">HNH nuclease domain-containing protein</fullName>
    </recommendedName>
</protein>
<proteinExistence type="predicted"/>
<organism evidence="2 3">
    <name type="scientific">[Myrmecia] bisecta</name>
    <dbReference type="NCBI Taxonomy" id="41462"/>
    <lineage>
        <taxon>Eukaryota</taxon>
        <taxon>Viridiplantae</taxon>
        <taxon>Chlorophyta</taxon>
        <taxon>core chlorophytes</taxon>
        <taxon>Trebouxiophyceae</taxon>
        <taxon>Trebouxiales</taxon>
        <taxon>Trebouxiaceae</taxon>
        <taxon>Myrmecia</taxon>
    </lineage>
</organism>
<keyword evidence="3" id="KW-1185">Reference proteome</keyword>
<dbReference type="EMBL" id="JALJOR010000001">
    <property type="protein sequence ID" value="KAK9830080.1"/>
    <property type="molecule type" value="Genomic_DNA"/>
</dbReference>
<feature type="compositionally biased region" description="Polar residues" evidence="1">
    <location>
        <begin position="82"/>
        <end position="97"/>
    </location>
</feature>
<evidence type="ECO:0000313" key="3">
    <source>
        <dbReference type="Proteomes" id="UP001489004"/>
    </source>
</evidence>
<dbReference type="Proteomes" id="UP001489004">
    <property type="component" value="Unassembled WGS sequence"/>
</dbReference>
<comment type="caution">
    <text evidence="2">The sequence shown here is derived from an EMBL/GenBank/DDBJ whole genome shotgun (WGS) entry which is preliminary data.</text>
</comment>
<name>A0AAW1R983_9CHLO</name>
<gene>
    <name evidence="2" type="ORF">WJX72_009652</name>
</gene>
<feature type="region of interest" description="Disordered" evidence="1">
    <location>
        <begin position="82"/>
        <end position="105"/>
    </location>
</feature>